<protein>
    <submittedName>
        <fullName evidence="1">Uncharacterized protein</fullName>
    </submittedName>
</protein>
<reference evidence="1" key="1">
    <citation type="submission" date="2023-06" db="EMBL/GenBank/DDBJ databases">
        <authorList>
            <consortium name="Lawrence Berkeley National Laboratory"/>
            <person name="Ahrendt S."/>
            <person name="Sahu N."/>
            <person name="Indic B."/>
            <person name="Wong-Bajracharya J."/>
            <person name="Merenyi Z."/>
            <person name="Ke H.-M."/>
            <person name="Monk M."/>
            <person name="Kocsube S."/>
            <person name="Drula E."/>
            <person name="Lipzen A."/>
            <person name="Balint B."/>
            <person name="Henrissat B."/>
            <person name="Andreopoulos B."/>
            <person name="Martin F.M."/>
            <person name="Harder C.B."/>
            <person name="Rigling D."/>
            <person name="Ford K.L."/>
            <person name="Foster G.D."/>
            <person name="Pangilinan J."/>
            <person name="Papanicolaou A."/>
            <person name="Barry K."/>
            <person name="LaButti K."/>
            <person name="Viragh M."/>
            <person name="Koriabine M."/>
            <person name="Yan M."/>
            <person name="Riley R."/>
            <person name="Champramary S."/>
            <person name="Plett K.L."/>
            <person name="Tsai I.J."/>
            <person name="Slot J."/>
            <person name="Sipos G."/>
            <person name="Plett J."/>
            <person name="Nagy L.G."/>
            <person name="Grigoriev I.V."/>
        </authorList>
    </citation>
    <scope>NUCLEOTIDE SEQUENCE</scope>
    <source>
        <strain evidence="1">CCBAS 213</strain>
    </source>
</reference>
<dbReference type="AlphaFoldDB" id="A0AA39TIW8"/>
<keyword evidence="2" id="KW-1185">Reference proteome</keyword>
<dbReference type="GeneID" id="85349966"/>
<dbReference type="Proteomes" id="UP001175211">
    <property type="component" value="Unassembled WGS sequence"/>
</dbReference>
<accession>A0AA39TIW8</accession>
<evidence type="ECO:0000313" key="2">
    <source>
        <dbReference type="Proteomes" id="UP001175211"/>
    </source>
</evidence>
<name>A0AA39TIW8_ARMTA</name>
<feature type="non-terminal residue" evidence="1">
    <location>
        <position position="74"/>
    </location>
</feature>
<gene>
    <name evidence="1" type="ORF">EV420DRAFT_1216961</name>
</gene>
<dbReference type="EMBL" id="JAUEPS010000012">
    <property type="protein sequence ID" value="KAK0460497.1"/>
    <property type="molecule type" value="Genomic_DNA"/>
</dbReference>
<sequence length="74" mass="8678">GANIPHRDHPEVYAQYCRLVLLLFKPWSHASDLHANGQSWIDAFEWFQVKCPSSIVKMMNNMQILHECHNSRDD</sequence>
<dbReference type="RefSeq" id="XP_060332536.1">
    <property type="nucleotide sequence ID" value="XM_060466418.1"/>
</dbReference>
<organism evidence="1 2">
    <name type="scientific">Armillaria tabescens</name>
    <name type="common">Ringless honey mushroom</name>
    <name type="synonym">Agaricus tabescens</name>
    <dbReference type="NCBI Taxonomy" id="1929756"/>
    <lineage>
        <taxon>Eukaryota</taxon>
        <taxon>Fungi</taxon>
        <taxon>Dikarya</taxon>
        <taxon>Basidiomycota</taxon>
        <taxon>Agaricomycotina</taxon>
        <taxon>Agaricomycetes</taxon>
        <taxon>Agaricomycetidae</taxon>
        <taxon>Agaricales</taxon>
        <taxon>Marasmiineae</taxon>
        <taxon>Physalacriaceae</taxon>
        <taxon>Desarmillaria</taxon>
    </lineage>
</organism>
<feature type="non-terminal residue" evidence="1">
    <location>
        <position position="1"/>
    </location>
</feature>
<comment type="caution">
    <text evidence="1">The sequence shown here is derived from an EMBL/GenBank/DDBJ whole genome shotgun (WGS) entry which is preliminary data.</text>
</comment>
<proteinExistence type="predicted"/>
<evidence type="ECO:0000313" key="1">
    <source>
        <dbReference type="EMBL" id="KAK0460497.1"/>
    </source>
</evidence>